<evidence type="ECO:0000256" key="2">
    <source>
        <dbReference type="ARBA" id="ARBA00023002"/>
    </source>
</evidence>
<dbReference type="PANTHER" id="PTHR43669">
    <property type="entry name" value="5-KETO-D-GLUCONATE 5-REDUCTASE"/>
    <property type="match status" value="1"/>
</dbReference>
<comment type="similarity">
    <text evidence="1">Belongs to the short-chain dehydrogenases/reductases (SDR) family.</text>
</comment>
<evidence type="ECO:0000313" key="3">
    <source>
        <dbReference type="EMBL" id="PJF47534.1"/>
    </source>
</evidence>
<dbReference type="AlphaFoldDB" id="A0A2M8QCL1"/>
<feature type="non-terminal residue" evidence="3">
    <location>
        <position position="1"/>
    </location>
</feature>
<comment type="caution">
    <text evidence="3">The sequence shown here is derived from an EMBL/GenBank/DDBJ whole genome shotgun (WGS) entry which is preliminary data.</text>
</comment>
<proteinExistence type="inferred from homology"/>
<dbReference type="Pfam" id="PF13561">
    <property type="entry name" value="adh_short_C2"/>
    <property type="match status" value="1"/>
</dbReference>
<dbReference type="GO" id="GO:0016491">
    <property type="term" value="F:oxidoreductase activity"/>
    <property type="evidence" value="ECO:0007669"/>
    <property type="project" value="UniProtKB-KW"/>
</dbReference>
<dbReference type="InterPro" id="IPR002347">
    <property type="entry name" value="SDR_fam"/>
</dbReference>
<dbReference type="PANTHER" id="PTHR43669:SF8">
    <property type="entry name" value="SHORT-CHAIN TYPE DEHYDROGENASE_REDUCTASE-RELATED"/>
    <property type="match status" value="1"/>
</dbReference>
<accession>A0A2M8QCL1</accession>
<dbReference type="Gene3D" id="3.40.50.720">
    <property type="entry name" value="NAD(P)-binding Rossmann-like Domain"/>
    <property type="match status" value="1"/>
</dbReference>
<keyword evidence="2" id="KW-0560">Oxidoreductase</keyword>
<evidence type="ECO:0000313" key="4">
    <source>
        <dbReference type="Proteomes" id="UP000230790"/>
    </source>
</evidence>
<reference evidence="3 4" key="1">
    <citation type="submission" date="2017-11" db="EMBL/GenBank/DDBJ databases">
        <title>Evolution of Phototrophy in the Chloroflexi Phylum Driven by Horizontal Gene Transfer.</title>
        <authorList>
            <person name="Ward L.M."/>
            <person name="Hemp J."/>
            <person name="Shih P.M."/>
            <person name="Mcglynn S.E."/>
            <person name="Fischer W."/>
        </authorList>
    </citation>
    <scope>NUCLEOTIDE SEQUENCE [LARGE SCALE GENOMIC DNA]</scope>
    <source>
        <strain evidence="3">JP3_7</strain>
    </source>
</reference>
<dbReference type="Proteomes" id="UP000230790">
    <property type="component" value="Unassembled WGS sequence"/>
</dbReference>
<evidence type="ECO:0000256" key="1">
    <source>
        <dbReference type="ARBA" id="ARBA00006484"/>
    </source>
</evidence>
<gene>
    <name evidence="3" type="ORF">CUN48_08280</name>
</gene>
<dbReference type="InterPro" id="IPR036291">
    <property type="entry name" value="NAD(P)-bd_dom_sf"/>
</dbReference>
<sequence>VNNAGIATSAPIEETTLADWNRNMDILATGYFLVAREAFRVMKQQGRGGSIIFICSKNSVYAGKNAAAYSAAKAAELHLARCLAEEGGAGGIRVNSVLPDAVLQGSGIWSSRWREERAKNYGIKPEELEAYYAARTTLKVNVFPEDIAEAVLFFASDRSLKTTGAMLTVDGGVAAAYGR</sequence>
<dbReference type="PRINTS" id="PR00081">
    <property type="entry name" value="GDHRDH"/>
</dbReference>
<protein>
    <submittedName>
        <fullName evidence="3">Bifunctional rhamnulose-1-phosphate aldolase/short-chain dehydrogenase</fullName>
    </submittedName>
</protein>
<organism evidence="3 4">
    <name type="scientific">Candidatus Thermofonsia Clade 3 bacterium</name>
    <dbReference type="NCBI Taxonomy" id="2364212"/>
    <lineage>
        <taxon>Bacteria</taxon>
        <taxon>Bacillati</taxon>
        <taxon>Chloroflexota</taxon>
        <taxon>Candidatus Thermofontia</taxon>
        <taxon>Candidatus Thermofonsia Clade 3</taxon>
    </lineage>
</organism>
<name>A0A2M8QCL1_9CHLR</name>
<dbReference type="SUPFAM" id="SSF51735">
    <property type="entry name" value="NAD(P)-binding Rossmann-fold domains"/>
    <property type="match status" value="1"/>
</dbReference>
<dbReference type="EMBL" id="PGTN01000045">
    <property type="protein sequence ID" value="PJF47534.1"/>
    <property type="molecule type" value="Genomic_DNA"/>
</dbReference>